<keyword evidence="8" id="KW-0675">Receptor</keyword>
<evidence type="ECO:0000256" key="5">
    <source>
        <dbReference type="ARBA" id="ARBA00022989"/>
    </source>
</evidence>
<proteinExistence type="inferred from homology"/>
<keyword evidence="4 11" id="KW-0812">Transmembrane</keyword>
<dbReference type="InterPro" id="IPR008365">
    <property type="entry name" value="Prostanoid_rcpt"/>
</dbReference>
<evidence type="ECO:0000313" key="14">
    <source>
        <dbReference type="Proteomes" id="UP001497623"/>
    </source>
</evidence>
<comment type="subcellular location">
    <subcellularLocation>
        <location evidence="1">Cell membrane</location>
        <topology evidence="1">Multi-pass membrane protein</topology>
    </subcellularLocation>
</comment>
<dbReference type="PANTHER" id="PTHR11866">
    <property type="entry name" value="G-PROTEIN COUPLED RECEPTOR FAMILY 1 MEMBER"/>
    <property type="match status" value="1"/>
</dbReference>
<feature type="domain" description="G-protein coupled receptors family 1 profile" evidence="12">
    <location>
        <begin position="1"/>
        <end position="116"/>
    </location>
</feature>
<dbReference type="InterPro" id="IPR000276">
    <property type="entry name" value="GPCR_Rhodpsn"/>
</dbReference>
<dbReference type="PANTHER" id="PTHR11866:SF16">
    <property type="entry name" value="PROSTAGLANDIN E2 RECEPTOR EP4 SUBTYPE-LIKE PROTEIN"/>
    <property type="match status" value="1"/>
</dbReference>
<dbReference type="GO" id="GO:0007189">
    <property type="term" value="P:adenylate cyclase-activating G protein-coupled receptor signaling pathway"/>
    <property type="evidence" value="ECO:0007669"/>
    <property type="project" value="TreeGrafter"/>
</dbReference>
<dbReference type="EMBL" id="CAXKWB010110451">
    <property type="protein sequence ID" value="CAL4232308.1"/>
    <property type="molecule type" value="Genomic_DNA"/>
</dbReference>
<protein>
    <recommendedName>
        <fullName evidence="12">G-protein coupled receptors family 1 profile domain-containing protein</fullName>
    </recommendedName>
</protein>
<evidence type="ECO:0000256" key="7">
    <source>
        <dbReference type="ARBA" id="ARBA00023136"/>
    </source>
</evidence>
<evidence type="ECO:0000256" key="6">
    <source>
        <dbReference type="ARBA" id="ARBA00023040"/>
    </source>
</evidence>
<name>A0AAV2SRM2_MEGNR</name>
<accession>A0AAV2SRM2</accession>
<comment type="caution">
    <text evidence="13">The sequence shown here is derived from an EMBL/GenBank/DDBJ whole genome shotgun (WGS) entry which is preliminary data.</text>
</comment>
<dbReference type="InterPro" id="IPR017452">
    <property type="entry name" value="GPCR_Rhodpsn_7TM"/>
</dbReference>
<evidence type="ECO:0000259" key="12">
    <source>
        <dbReference type="PROSITE" id="PS50262"/>
    </source>
</evidence>
<evidence type="ECO:0000256" key="10">
    <source>
        <dbReference type="ARBA" id="ARBA00023224"/>
    </source>
</evidence>
<feature type="transmembrane region" description="Helical" evidence="11">
    <location>
        <begin position="48"/>
        <end position="74"/>
    </location>
</feature>
<keyword evidence="9" id="KW-0325">Glycoprotein</keyword>
<feature type="transmembrane region" description="Helical" evidence="11">
    <location>
        <begin position="94"/>
        <end position="115"/>
    </location>
</feature>
<keyword evidence="7 11" id="KW-0472">Membrane</keyword>
<dbReference type="GO" id="GO:0005886">
    <property type="term" value="C:plasma membrane"/>
    <property type="evidence" value="ECO:0007669"/>
    <property type="project" value="UniProtKB-SubCell"/>
</dbReference>
<dbReference type="GO" id="GO:0004930">
    <property type="term" value="F:G protein-coupled receptor activity"/>
    <property type="evidence" value="ECO:0007669"/>
    <property type="project" value="UniProtKB-KW"/>
</dbReference>
<dbReference type="GO" id="GO:0007204">
    <property type="term" value="P:positive regulation of cytosolic calcium ion concentration"/>
    <property type="evidence" value="ECO:0007669"/>
    <property type="project" value="TreeGrafter"/>
</dbReference>
<dbReference type="PRINTS" id="PR01788">
    <property type="entry name" value="PROSTANOIDR"/>
</dbReference>
<feature type="non-terminal residue" evidence="13">
    <location>
        <position position="1"/>
    </location>
</feature>
<dbReference type="SUPFAM" id="SSF81321">
    <property type="entry name" value="Family A G protein-coupled receptor-like"/>
    <property type="match status" value="1"/>
</dbReference>
<comment type="similarity">
    <text evidence="2">Belongs to the G-protein coupled receptor 1 family.</text>
</comment>
<dbReference type="Proteomes" id="UP001497623">
    <property type="component" value="Unassembled WGS sequence"/>
</dbReference>
<feature type="transmembrane region" description="Helical" evidence="11">
    <location>
        <begin position="6"/>
        <end position="27"/>
    </location>
</feature>
<dbReference type="AlphaFoldDB" id="A0AAV2SRM2"/>
<sequence>IAMCNYHGFSMMLIGMVTHCLVSAMAIERYLGIRHGYWYSKNVTQSKARIMLLSIWMFCIFFCMLPLFGLGQYARQYPGTWCFVNTHLNSHSPWWHRLYTNTYAAINVINLLVIVT</sequence>
<keyword evidence="14" id="KW-1185">Reference proteome</keyword>
<evidence type="ECO:0000256" key="11">
    <source>
        <dbReference type="SAM" id="Phobius"/>
    </source>
</evidence>
<keyword evidence="10" id="KW-0807">Transducer</keyword>
<organism evidence="13 14">
    <name type="scientific">Meganyctiphanes norvegica</name>
    <name type="common">Northern krill</name>
    <name type="synonym">Thysanopoda norvegica</name>
    <dbReference type="NCBI Taxonomy" id="48144"/>
    <lineage>
        <taxon>Eukaryota</taxon>
        <taxon>Metazoa</taxon>
        <taxon>Ecdysozoa</taxon>
        <taxon>Arthropoda</taxon>
        <taxon>Crustacea</taxon>
        <taxon>Multicrustacea</taxon>
        <taxon>Malacostraca</taxon>
        <taxon>Eumalacostraca</taxon>
        <taxon>Eucarida</taxon>
        <taxon>Euphausiacea</taxon>
        <taxon>Euphausiidae</taxon>
        <taxon>Meganyctiphanes</taxon>
    </lineage>
</organism>
<evidence type="ECO:0000256" key="9">
    <source>
        <dbReference type="ARBA" id="ARBA00023180"/>
    </source>
</evidence>
<gene>
    <name evidence="13" type="ORF">MNOR_LOCUS39863</name>
</gene>
<evidence type="ECO:0000256" key="2">
    <source>
        <dbReference type="ARBA" id="ARBA00010663"/>
    </source>
</evidence>
<evidence type="ECO:0000256" key="8">
    <source>
        <dbReference type="ARBA" id="ARBA00023170"/>
    </source>
</evidence>
<dbReference type="Gene3D" id="1.20.1070.10">
    <property type="entry name" value="Rhodopsin 7-helix transmembrane proteins"/>
    <property type="match status" value="1"/>
</dbReference>
<keyword evidence="6" id="KW-0297">G-protein coupled receptor</keyword>
<evidence type="ECO:0000256" key="3">
    <source>
        <dbReference type="ARBA" id="ARBA00022475"/>
    </source>
</evidence>
<keyword evidence="5 11" id="KW-1133">Transmembrane helix</keyword>
<evidence type="ECO:0000313" key="13">
    <source>
        <dbReference type="EMBL" id="CAL4232308.1"/>
    </source>
</evidence>
<dbReference type="PROSITE" id="PS50262">
    <property type="entry name" value="G_PROTEIN_RECEP_F1_2"/>
    <property type="match status" value="1"/>
</dbReference>
<keyword evidence="3" id="KW-1003">Cell membrane</keyword>
<evidence type="ECO:0000256" key="1">
    <source>
        <dbReference type="ARBA" id="ARBA00004651"/>
    </source>
</evidence>
<dbReference type="Pfam" id="PF00001">
    <property type="entry name" value="7tm_1"/>
    <property type="match status" value="1"/>
</dbReference>
<reference evidence="13 14" key="1">
    <citation type="submission" date="2024-05" db="EMBL/GenBank/DDBJ databases">
        <authorList>
            <person name="Wallberg A."/>
        </authorList>
    </citation>
    <scope>NUCLEOTIDE SEQUENCE [LARGE SCALE GENOMIC DNA]</scope>
</reference>
<feature type="non-terminal residue" evidence="13">
    <location>
        <position position="116"/>
    </location>
</feature>
<evidence type="ECO:0000256" key="4">
    <source>
        <dbReference type="ARBA" id="ARBA00022692"/>
    </source>
</evidence>